<dbReference type="Proteomes" id="UP000183832">
    <property type="component" value="Unassembled WGS sequence"/>
</dbReference>
<name>A0A1J1I4R8_9DIPT</name>
<organism evidence="3 4">
    <name type="scientific">Clunio marinus</name>
    <dbReference type="NCBI Taxonomy" id="568069"/>
    <lineage>
        <taxon>Eukaryota</taxon>
        <taxon>Metazoa</taxon>
        <taxon>Ecdysozoa</taxon>
        <taxon>Arthropoda</taxon>
        <taxon>Hexapoda</taxon>
        <taxon>Insecta</taxon>
        <taxon>Pterygota</taxon>
        <taxon>Neoptera</taxon>
        <taxon>Endopterygota</taxon>
        <taxon>Diptera</taxon>
        <taxon>Nematocera</taxon>
        <taxon>Chironomoidea</taxon>
        <taxon>Chironomidae</taxon>
        <taxon>Clunio</taxon>
    </lineage>
</organism>
<dbReference type="EMBL" id="CVRI01000041">
    <property type="protein sequence ID" value="CRK95280.1"/>
    <property type="molecule type" value="Genomic_DNA"/>
</dbReference>
<keyword evidence="4" id="KW-1185">Reference proteome</keyword>
<dbReference type="OrthoDB" id="10540170at2759"/>
<feature type="transmembrane region" description="Helical" evidence="2">
    <location>
        <begin position="6"/>
        <end position="32"/>
    </location>
</feature>
<evidence type="ECO:0000313" key="3">
    <source>
        <dbReference type="EMBL" id="CRK95280.1"/>
    </source>
</evidence>
<sequence length="80" mass="9343">MQLMTFNSLLMFDIVFIFFLFLIAVTCLLYYLPPVKIKHKSHLDRRRSQQSVTVASSNSTSEAIHTKQQHQTNYRQPAVI</sequence>
<evidence type="ECO:0000256" key="1">
    <source>
        <dbReference type="SAM" id="MobiDB-lite"/>
    </source>
</evidence>
<keyword evidence="2" id="KW-0812">Transmembrane</keyword>
<evidence type="ECO:0000256" key="2">
    <source>
        <dbReference type="SAM" id="Phobius"/>
    </source>
</evidence>
<accession>A0A1J1I4R8</accession>
<keyword evidence="2" id="KW-1133">Transmembrane helix</keyword>
<protein>
    <submittedName>
        <fullName evidence="3">CLUMA_CG008875, isoform A</fullName>
    </submittedName>
</protein>
<evidence type="ECO:0000313" key="4">
    <source>
        <dbReference type="Proteomes" id="UP000183832"/>
    </source>
</evidence>
<gene>
    <name evidence="3" type="primary">putative AGAP013276-PA</name>
    <name evidence="3" type="ORF">CLUMA_CG008875</name>
</gene>
<keyword evidence="2" id="KW-0472">Membrane</keyword>
<dbReference type="AlphaFoldDB" id="A0A1J1I4R8"/>
<feature type="compositionally biased region" description="Polar residues" evidence="1">
    <location>
        <begin position="49"/>
        <end position="63"/>
    </location>
</feature>
<proteinExistence type="predicted"/>
<feature type="region of interest" description="Disordered" evidence="1">
    <location>
        <begin position="42"/>
        <end position="80"/>
    </location>
</feature>
<reference evidence="3 4" key="1">
    <citation type="submission" date="2015-04" db="EMBL/GenBank/DDBJ databases">
        <authorList>
            <person name="Syromyatnikov M.Y."/>
            <person name="Popov V.N."/>
        </authorList>
    </citation>
    <scope>NUCLEOTIDE SEQUENCE [LARGE SCALE GENOMIC DNA]</scope>
</reference>
<feature type="compositionally biased region" description="Polar residues" evidence="1">
    <location>
        <begin position="69"/>
        <end position="80"/>
    </location>
</feature>